<dbReference type="InterPro" id="IPR050071">
    <property type="entry name" value="Dehydroquinate_synthase"/>
</dbReference>
<evidence type="ECO:0000259" key="9">
    <source>
        <dbReference type="Pfam" id="PF24621"/>
    </source>
</evidence>
<dbReference type="KEGG" id="moz:MoryE10_23060"/>
<feature type="region of interest" description="Disordered" evidence="6">
    <location>
        <begin position="1"/>
        <end position="21"/>
    </location>
</feature>
<keyword evidence="2" id="KW-0028">Amino-acid biosynthesis</keyword>
<dbReference type="GO" id="GO:0003856">
    <property type="term" value="F:3-dehydroquinate synthase activity"/>
    <property type="evidence" value="ECO:0007669"/>
    <property type="project" value="TreeGrafter"/>
</dbReference>
<feature type="domain" description="3-dehydroquinate synthase C-terminal" evidence="9">
    <location>
        <begin position="225"/>
        <end position="350"/>
    </location>
</feature>
<dbReference type="PANTHER" id="PTHR43622">
    <property type="entry name" value="3-DEHYDROQUINATE SYNTHASE"/>
    <property type="match status" value="1"/>
</dbReference>
<evidence type="ECO:0000256" key="5">
    <source>
        <dbReference type="ARBA" id="ARBA00023239"/>
    </source>
</evidence>
<evidence type="ECO:0000313" key="10">
    <source>
        <dbReference type="EMBL" id="BBL71700.1"/>
    </source>
</evidence>
<dbReference type="RefSeq" id="WP_221047112.1">
    <property type="nucleotide sequence ID" value="NZ_AP019782.1"/>
</dbReference>
<dbReference type="GO" id="GO:0009073">
    <property type="term" value="P:aromatic amino acid family biosynthetic process"/>
    <property type="evidence" value="ECO:0007669"/>
    <property type="project" value="UniProtKB-KW"/>
</dbReference>
<dbReference type="Pfam" id="PF01761">
    <property type="entry name" value="DHQ_synthase"/>
    <property type="match status" value="1"/>
</dbReference>
<dbReference type="InterPro" id="IPR056179">
    <property type="entry name" value="DHQS_C"/>
</dbReference>
<dbReference type="EMBL" id="AP019782">
    <property type="protein sequence ID" value="BBL71700.1"/>
    <property type="molecule type" value="Genomic_DNA"/>
</dbReference>
<dbReference type="Pfam" id="PF24621">
    <property type="entry name" value="DHQS_C"/>
    <property type="match status" value="1"/>
</dbReference>
<evidence type="ECO:0000256" key="6">
    <source>
        <dbReference type="SAM" id="MobiDB-lite"/>
    </source>
</evidence>
<keyword evidence="7" id="KW-0472">Membrane</keyword>
<evidence type="ECO:0000256" key="4">
    <source>
        <dbReference type="ARBA" id="ARBA00023141"/>
    </source>
</evidence>
<keyword evidence="5" id="KW-0456">Lyase</keyword>
<proteinExistence type="predicted"/>
<keyword evidence="7" id="KW-1133">Transmembrane helix</keyword>
<accession>A0A8D5AN36</accession>
<evidence type="ECO:0000256" key="2">
    <source>
        <dbReference type="ARBA" id="ARBA00022605"/>
    </source>
</evidence>
<feature type="transmembrane region" description="Helical" evidence="7">
    <location>
        <begin position="142"/>
        <end position="162"/>
    </location>
</feature>
<keyword evidence="3" id="KW-0520">NAD</keyword>
<dbReference type="PANTHER" id="PTHR43622:SF7">
    <property type="entry name" value="3-DEHYDROQUINATE SYNTHASE, CHLOROPLASTIC"/>
    <property type="match status" value="1"/>
</dbReference>
<dbReference type="Proteomes" id="UP000824988">
    <property type="component" value="Chromosome"/>
</dbReference>
<dbReference type="NCBIfam" id="NF004852">
    <property type="entry name" value="PRK06203.1"/>
    <property type="match status" value="1"/>
</dbReference>
<keyword evidence="7" id="KW-0812">Transmembrane</keyword>
<sequence>MFSSNEGRRNPPAQGVGATAAPIDGKPLVDALWQRFSVDFDYPVVFTRNAFSPSNPALADMLSRKENGRRHRVAAVIDEGVAQALPHLAERIADYAAAHPERMELAAAPLVLPGGEPCKNYPALVPRLQHWLREQRIDRQSFLLAVGGGALLDLAGFAAAAAHRGVRLLRLPSTVLAQSHSAMGVKNGVNAFGVKNFLGSFAPPFGVIADFDFLDTLEPRDARAGLAEAVKAAAIRDSDFWSWLEDNAAALAEFDPAATETLIRRCAALNLEHVGRGGDPFEFGSASPLDFGQWAAHKLESLTHHALRHGEAIAIGMALDARYSAETGLLPASGADRLCALLERLGFRLWDAALERHDKHGRALVMDGLDEFRQHLGGELSLTLLSDLGRGVNGCRVGMAAMERSLEWLRTRAMR</sequence>
<gene>
    <name evidence="10" type="primary">aroB_1</name>
    <name evidence="10" type="ORF">MoryE10_23060</name>
</gene>
<name>A0A8D5AN36_9GAMM</name>
<dbReference type="InterPro" id="IPR030960">
    <property type="entry name" value="DHQS/DOIS_N"/>
</dbReference>
<protein>
    <submittedName>
        <fullName evidence="10">3-dehydroquinate synthase</fullName>
    </submittedName>
</protein>
<organism evidence="10 11">
    <name type="scientific">Methylogaea oryzae</name>
    <dbReference type="NCBI Taxonomy" id="1295382"/>
    <lineage>
        <taxon>Bacteria</taxon>
        <taxon>Pseudomonadati</taxon>
        <taxon>Pseudomonadota</taxon>
        <taxon>Gammaproteobacteria</taxon>
        <taxon>Methylococcales</taxon>
        <taxon>Methylococcaceae</taxon>
        <taxon>Methylogaea</taxon>
    </lineage>
</organism>
<keyword evidence="11" id="KW-1185">Reference proteome</keyword>
<evidence type="ECO:0000256" key="1">
    <source>
        <dbReference type="ARBA" id="ARBA00001911"/>
    </source>
</evidence>
<feature type="domain" description="3-dehydroquinate synthase N-terminal" evidence="8">
    <location>
        <begin position="111"/>
        <end position="222"/>
    </location>
</feature>
<evidence type="ECO:0000256" key="3">
    <source>
        <dbReference type="ARBA" id="ARBA00023027"/>
    </source>
</evidence>
<reference evidence="10" key="1">
    <citation type="submission" date="2019-06" db="EMBL/GenBank/DDBJ databases">
        <title>Complete genome sequence of Methylogaea oryzae strain JCM16910.</title>
        <authorList>
            <person name="Asakawa S."/>
        </authorList>
    </citation>
    <scope>NUCLEOTIDE SEQUENCE</scope>
    <source>
        <strain evidence="10">E10</strain>
    </source>
</reference>
<evidence type="ECO:0000259" key="8">
    <source>
        <dbReference type="Pfam" id="PF01761"/>
    </source>
</evidence>
<evidence type="ECO:0000313" key="11">
    <source>
        <dbReference type="Proteomes" id="UP000824988"/>
    </source>
</evidence>
<dbReference type="GO" id="GO:0008652">
    <property type="term" value="P:amino acid biosynthetic process"/>
    <property type="evidence" value="ECO:0007669"/>
    <property type="project" value="UniProtKB-KW"/>
</dbReference>
<keyword evidence="4" id="KW-0057">Aromatic amino acid biosynthesis</keyword>
<dbReference type="AlphaFoldDB" id="A0A8D5AN36"/>
<comment type="cofactor">
    <cofactor evidence="1">
        <name>NAD(+)</name>
        <dbReference type="ChEBI" id="CHEBI:57540"/>
    </cofactor>
</comment>
<evidence type="ECO:0000256" key="7">
    <source>
        <dbReference type="SAM" id="Phobius"/>
    </source>
</evidence>